<dbReference type="EMBL" id="QZDT01000041">
    <property type="protein sequence ID" value="NBJ94524.1"/>
    <property type="molecule type" value="Genomic_DNA"/>
</dbReference>
<name>A0A9X5GTT7_9FIRM</name>
<comment type="caution">
    <text evidence="1">The sequence shown here is derived from an EMBL/GenBank/DDBJ whole genome shotgun (WGS) entry which is preliminary data.</text>
</comment>
<evidence type="ECO:0000313" key="1">
    <source>
        <dbReference type="EMBL" id="NBJ94524.1"/>
    </source>
</evidence>
<sequence>MSISGIGTSHYPAWQEAGRGQKNNSGVGFASRMADIVGANTSESGRKTNAVSGRDNYVGGDAASVYDMGVYSRKDISVSQNLNLPIETERYKIEDASYVDGVPAYEIMDKETGRGLYIREDQLMIQKDEKTGLEFVINMDQPFSCNVPMTGELKGILNEIAGKRGIDLKEVPLQGGLIVNQDPRTGLRYLSIQGNEAKGMSVVATSKEDLEIIEKLADEFTKYSVSSQRSTAGLYALLEISGNLKREGEGMTFLTPNGITYIPYDGDKDKAWEIEIPSSDYSVARKYLAMGIEASNYQAWLSKFNSARLLDIDTEQLNHYSMNGDRNGYRFMQ</sequence>
<evidence type="ECO:0000313" key="2">
    <source>
        <dbReference type="Proteomes" id="UP001154420"/>
    </source>
</evidence>
<keyword evidence="2" id="KW-1185">Reference proteome</keyword>
<dbReference type="RefSeq" id="WP_016302392.1">
    <property type="nucleotide sequence ID" value="NZ_QZDT01000041.1"/>
</dbReference>
<dbReference type="Proteomes" id="UP001154420">
    <property type="component" value="Unassembled WGS sequence"/>
</dbReference>
<dbReference type="AlphaFoldDB" id="A0A9X5GTT7"/>
<accession>A0A9X5GTT7</accession>
<reference evidence="1" key="1">
    <citation type="submission" date="2018-09" db="EMBL/GenBank/DDBJ databases">
        <title>Murine metabolic-syndrome-specific gut microbial biobank.</title>
        <authorList>
            <person name="Liu C."/>
        </authorList>
    </citation>
    <scope>NUCLEOTIDE SEQUENCE</scope>
    <source>
        <strain evidence="1">D42-62</strain>
    </source>
</reference>
<organism evidence="1 2">
    <name type="scientific">Parablautia muri</name>
    <dbReference type="NCBI Taxonomy" id="2320879"/>
    <lineage>
        <taxon>Bacteria</taxon>
        <taxon>Bacillati</taxon>
        <taxon>Bacillota</taxon>
        <taxon>Clostridia</taxon>
        <taxon>Lachnospirales</taxon>
        <taxon>Lachnospiraceae</taxon>
        <taxon>Parablautia</taxon>
    </lineage>
</organism>
<dbReference type="OrthoDB" id="2026890at2"/>
<gene>
    <name evidence="1" type="ORF">D5281_18555</name>
</gene>
<proteinExistence type="predicted"/>
<protein>
    <submittedName>
        <fullName evidence="1">Uncharacterized protein</fullName>
    </submittedName>
</protein>